<keyword evidence="2" id="KW-0472">Membrane</keyword>
<evidence type="ECO:0000259" key="3">
    <source>
        <dbReference type="Pfam" id="PF18013"/>
    </source>
</evidence>
<dbReference type="Gene3D" id="1.10.530.10">
    <property type="match status" value="1"/>
</dbReference>
<comment type="caution">
    <text evidence="4">The sequence shown here is derived from an EMBL/GenBank/DDBJ whole genome shotgun (WGS) entry which is preliminary data.</text>
</comment>
<feature type="region of interest" description="Disordered" evidence="1">
    <location>
        <begin position="71"/>
        <end position="91"/>
    </location>
</feature>
<reference evidence="4" key="1">
    <citation type="submission" date="2023-01" db="EMBL/GenBank/DDBJ databases">
        <title>Human gut microbiome strain richness.</title>
        <authorList>
            <person name="Chen-Liaw A."/>
        </authorList>
    </citation>
    <scope>NUCLEOTIDE SEQUENCE</scope>
    <source>
        <strain evidence="4">D55st1_G4_D55t1_190419</strain>
    </source>
</reference>
<evidence type="ECO:0000256" key="1">
    <source>
        <dbReference type="SAM" id="MobiDB-lite"/>
    </source>
</evidence>
<protein>
    <submittedName>
        <fullName evidence="4">Phage tail tip lysozyme</fullName>
    </submittedName>
</protein>
<accession>A0AAW6FQH8</accession>
<dbReference type="EMBL" id="JAQNCK010000004">
    <property type="protein sequence ID" value="MDC0827564.1"/>
    <property type="molecule type" value="Genomic_DNA"/>
</dbReference>
<dbReference type="Gene3D" id="3.90.1720.10">
    <property type="entry name" value="endopeptidase domain like (from Nostoc punctiforme)"/>
    <property type="match status" value="1"/>
</dbReference>
<dbReference type="Proteomes" id="UP001220658">
    <property type="component" value="Unassembled WGS sequence"/>
</dbReference>
<proteinExistence type="predicted"/>
<feature type="domain" description="Phage tail lysozyme" evidence="3">
    <location>
        <begin position="317"/>
        <end position="483"/>
    </location>
</feature>
<evidence type="ECO:0000313" key="5">
    <source>
        <dbReference type="Proteomes" id="UP001220658"/>
    </source>
</evidence>
<name>A0AAW6FQH8_9FIRM</name>
<gene>
    <name evidence="4" type="ORF">POG00_02440</name>
</gene>
<feature type="region of interest" description="Disordered" evidence="1">
    <location>
        <begin position="1"/>
        <end position="21"/>
    </location>
</feature>
<evidence type="ECO:0000256" key="2">
    <source>
        <dbReference type="SAM" id="Phobius"/>
    </source>
</evidence>
<organism evidence="4 5">
    <name type="scientific">Faecalitalea cylindroides</name>
    <dbReference type="NCBI Taxonomy" id="39483"/>
    <lineage>
        <taxon>Bacteria</taxon>
        <taxon>Bacillati</taxon>
        <taxon>Bacillota</taxon>
        <taxon>Erysipelotrichia</taxon>
        <taxon>Erysipelotrichales</taxon>
        <taxon>Erysipelotrichaceae</taxon>
        <taxon>Faecalitalea</taxon>
    </lineage>
</organism>
<dbReference type="Pfam" id="PF18013">
    <property type="entry name" value="Phage_lysozyme2"/>
    <property type="match status" value="1"/>
</dbReference>
<dbReference type="RefSeq" id="WP_195190800.1">
    <property type="nucleotide sequence ID" value="NZ_JADMUL010000003.1"/>
</dbReference>
<keyword evidence="2" id="KW-1133">Transmembrane helix</keyword>
<sequence>MKPSDFVSTSGEKQDMSQSVLQTELTDAVNSGIVENADKSEKSLKSGLYSVGKRASTGGAASAALAAVTNGRKGGKTGSADGGASPKGKAGKANAAMAHAAVHSALEGSELEGMDDLYNSSKGAYRTGRAIGRRIKGNASSLDIKGAVRNAGKGAVISGVRGTFQESELEGVDNVYDGARAGYHVVRGVKKRLSGKNPISSDKSLGKLSEKKSAIKAADTVEAKRKAQAAGYFKKSVYKASADVQAAGNVATSGKVLGAATAAGGKSGLLIALGAASPVIIMAVIIILLLFAALTGLTGEKANEKSVGSLQGVPAEVALYLKGYGYTNEATAGILGNMAQENSSFDPALGGDDGYGTDSIGLIQLSGSNKNNFLRWCANTGKVWSTVSAQMEWTFSGEPGTGYFASDWYTGLASSYYRLERGYEERFGKDFYRSGEEIKASTDVDLVTYSFMACHERCGSAVSYGDDVSRLYRRLEDARKFLAQLNAGTGGGQDYASAEPWQQNIYNQALSTPSPGAGWCARWVSNVYANAGLPRPNGNADDMYRNWCHSSDRSQLKVGMMIAVDQYITTGHAYAGYTPDGRPLSYHVGIYMGNGIVRDNIGAITDTPLDKWIATYGNYHEVRWGFPPGVPAQ</sequence>
<dbReference type="InterPro" id="IPR041219">
    <property type="entry name" value="Phage_lysozyme2"/>
</dbReference>
<feature type="compositionally biased region" description="Low complexity" evidence="1">
    <location>
        <begin position="82"/>
        <end position="91"/>
    </location>
</feature>
<dbReference type="AlphaFoldDB" id="A0AAW6FQH8"/>
<feature type="transmembrane region" description="Helical" evidence="2">
    <location>
        <begin position="269"/>
        <end position="294"/>
    </location>
</feature>
<keyword evidence="2" id="KW-0812">Transmembrane</keyword>
<evidence type="ECO:0000313" key="4">
    <source>
        <dbReference type="EMBL" id="MDC0827564.1"/>
    </source>
</evidence>